<feature type="region of interest" description="Disordered" evidence="1">
    <location>
        <begin position="60"/>
        <end position="124"/>
    </location>
</feature>
<feature type="region of interest" description="Disordered" evidence="1">
    <location>
        <begin position="137"/>
        <end position="195"/>
    </location>
</feature>
<comment type="caution">
    <text evidence="2">The sequence shown here is derived from an EMBL/GenBank/DDBJ whole genome shotgun (WGS) entry which is preliminary data.</text>
</comment>
<evidence type="ECO:0000313" key="2">
    <source>
        <dbReference type="EMBL" id="GGY92201.1"/>
    </source>
</evidence>
<protein>
    <submittedName>
        <fullName evidence="2">Uncharacterized protein</fullName>
    </submittedName>
</protein>
<keyword evidence="3" id="KW-1185">Reference proteome</keyword>
<feature type="region of interest" description="Disordered" evidence="1">
    <location>
        <begin position="1"/>
        <end position="32"/>
    </location>
</feature>
<evidence type="ECO:0000256" key="1">
    <source>
        <dbReference type="SAM" id="MobiDB-lite"/>
    </source>
</evidence>
<reference evidence="2" key="2">
    <citation type="submission" date="2020-09" db="EMBL/GenBank/DDBJ databases">
        <authorList>
            <person name="Sun Q."/>
            <person name="Ohkuma M."/>
        </authorList>
    </citation>
    <scope>NUCLEOTIDE SEQUENCE</scope>
    <source>
        <strain evidence="2">JCM 4815</strain>
    </source>
</reference>
<reference evidence="2" key="1">
    <citation type="journal article" date="2014" name="Int. J. Syst. Evol. Microbiol.">
        <title>Complete genome sequence of Corynebacterium casei LMG S-19264T (=DSM 44701T), isolated from a smear-ripened cheese.</title>
        <authorList>
            <consortium name="US DOE Joint Genome Institute (JGI-PGF)"/>
            <person name="Walter F."/>
            <person name="Albersmeier A."/>
            <person name="Kalinowski J."/>
            <person name="Ruckert C."/>
        </authorList>
    </citation>
    <scope>NUCLEOTIDE SEQUENCE</scope>
    <source>
        <strain evidence="2">JCM 4815</strain>
    </source>
</reference>
<sequence>MAGPHSFRRRNGTRGTFRAATPPKGAAAGRRTGLTAVPSTVLNQAVYLLNAIFGPRDSVGSAGSAAGSGGGGPVVRPTPYASQLPLPARLPEGSRPWCARVARRGRPAGRHRPDADPAATPQYAHANVTCRWELPWARRPGGRRGRPGSDWGATGRGDYARFDASSTTVMSDGAPTRTGGPQAPAPRETYSWVSP</sequence>
<evidence type="ECO:0000313" key="3">
    <source>
        <dbReference type="Proteomes" id="UP000622166"/>
    </source>
</evidence>
<dbReference type="AlphaFoldDB" id="A0A918UDG7"/>
<organism evidence="2 3">
    <name type="scientific">Streptomyces poonensis</name>
    <dbReference type="NCBI Taxonomy" id="68255"/>
    <lineage>
        <taxon>Bacteria</taxon>
        <taxon>Bacillati</taxon>
        <taxon>Actinomycetota</taxon>
        <taxon>Actinomycetes</taxon>
        <taxon>Kitasatosporales</taxon>
        <taxon>Streptomycetaceae</taxon>
        <taxon>Streptomyces</taxon>
    </lineage>
</organism>
<accession>A0A918UDG7</accession>
<feature type="compositionally biased region" description="Basic residues" evidence="1">
    <location>
        <begin position="1"/>
        <end position="12"/>
    </location>
</feature>
<proteinExistence type="predicted"/>
<dbReference type="EMBL" id="BMVW01000001">
    <property type="protein sequence ID" value="GGY92201.1"/>
    <property type="molecule type" value="Genomic_DNA"/>
</dbReference>
<feature type="compositionally biased region" description="Low complexity" evidence="1">
    <location>
        <begin position="13"/>
        <end position="32"/>
    </location>
</feature>
<gene>
    <name evidence="2" type="ORF">GCM10010365_08340</name>
</gene>
<name>A0A918UDG7_9ACTN</name>
<dbReference type="Proteomes" id="UP000622166">
    <property type="component" value="Unassembled WGS sequence"/>
</dbReference>
<feature type="compositionally biased region" description="Basic residues" evidence="1">
    <location>
        <begin position="101"/>
        <end position="110"/>
    </location>
</feature>